<reference evidence="2 3" key="1">
    <citation type="submission" date="2018-01" db="EMBL/GenBank/DDBJ databases">
        <title>Draft genome sequence of Nonomuraea sp. KC333.</title>
        <authorList>
            <person name="Sahin N."/>
            <person name="Saygin H."/>
            <person name="Ay H."/>
        </authorList>
    </citation>
    <scope>NUCLEOTIDE SEQUENCE [LARGE SCALE GENOMIC DNA]</scope>
    <source>
        <strain evidence="2 3">KC333</strain>
    </source>
</reference>
<dbReference type="OrthoDB" id="8156917at2"/>
<dbReference type="AlphaFoldDB" id="A0A2W2D5M3"/>
<name>A0A2W2D5M3_9ACTN</name>
<keyword evidence="3" id="KW-1185">Reference proteome</keyword>
<evidence type="ECO:0000313" key="2">
    <source>
        <dbReference type="EMBL" id="PZG07372.1"/>
    </source>
</evidence>
<organism evidence="2 3">
    <name type="scientific">Nonomuraea aridisoli</name>
    <dbReference type="NCBI Taxonomy" id="2070368"/>
    <lineage>
        <taxon>Bacteria</taxon>
        <taxon>Bacillati</taxon>
        <taxon>Actinomycetota</taxon>
        <taxon>Actinomycetes</taxon>
        <taxon>Streptosporangiales</taxon>
        <taxon>Streptosporangiaceae</taxon>
        <taxon>Nonomuraea</taxon>
    </lineage>
</organism>
<dbReference type="Gene3D" id="3.40.109.10">
    <property type="entry name" value="NADH Oxidase"/>
    <property type="match status" value="1"/>
</dbReference>
<sequence>MSDLRPWDAATSGSGGPFADGPGVRVAAPSMDGAQPYRFHRVDEATLELHAGVGPQGRGLGISCGAALFNVRLAIRMTGHEPRVVPFPDPAERPGLVATVEATPGLPPGPQERLLHHLIPPRRRLPVHGPLPADVLADLVAAADEEGATFVPVTGRMAHRVPALAALDLPADDDGAGSHLAALFTRGDGPRDWLVAGQALQRVLLTATAHGLAAAPFSRADLRLGREGPFGYVQTLLALGGP</sequence>
<dbReference type="EMBL" id="POUD01000297">
    <property type="protein sequence ID" value="PZG07372.1"/>
    <property type="molecule type" value="Genomic_DNA"/>
</dbReference>
<feature type="region of interest" description="Disordered" evidence="1">
    <location>
        <begin position="1"/>
        <end position="24"/>
    </location>
</feature>
<accession>A0A2W2D5M3</accession>
<evidence type="ECO:0000313" key="3">
    <source>
        <dbReference type="Proteomes" id="UP000249304"/>
    </source>
</evidence>
<gene>
    <name evidence="2" type="ORF">C1J01_40820</name>
</gene>
<dbReference type="GO" id="GO:0016491">
    <property type="term" value="F:oxidoreductase activity"/>
    <property type="evidence" value="ECO:0007669"/>
    <property type="project" value="InterPro"/>
</dbReference>
<dbReference type="RefSeq" id="WP_111184421.1">
    <property type="nucleotide sequence ID" value="NZ_POUD01000297.1"/>
</dbReference>
<evidence type="ECO:0000256" key="1">
    <source>
        <dbReference type="SAM" id="MobiDB-lite"/>
    </source>
</evidence>
<proteinExistence type="predicted"/>
<evidence type="ECO:0008006" key="4">
    <source>
        <dbReference type="Google" id="ProtNLM"/>
    </source>
</evidence>
<comment type="caution">
    <text evidence="2">The sequence shown here is derived from an EMBL/GenBank/DDBJ whole genome shotgun (WGS) entry which is preliminary data.</text>
</comment>
<dbReference type="InterPro" id="IPR000415">
    <property type="entry name" value="Nitroreductase-like"/>
</dbReference>
<protein>
    <recommendedName>
        <fullName evidence="4">Nitroreductase domain-containing protein</fullName>
    </recommendedName>
</protein>
<dbReference type="Proteomes" id="UP000249304">
    <property type="component" value="Unassembled WGS sequence"/>
</dbReference>